<feature type="transmembrane region" description="Helical" evidence="6">
    <location>
        <begin position="377"/>
        <end position="402"/>
    </location>
</feature>
<dbReference type="NCBIfam" id="TIGR00879">
    <property type="entry name" value="SP"/>
    <property type="match status" value="1"/>
</dbReference>
<dbReference type="InterPro" id="IPR003663">
    <property type="entry name" value="Sugar/inositol_transpt"/>
</dbReference>
<protein>
    <recommendedName>
        <fullName evidence="7">Major facilitator superfamily (MFS) profile domain-containing protein</fullName>
    </recommendedName>
</protein>
<dbReference type="InterPro" id="IPR020846">
    <property type="entry name" value="MFS_dom"/>
</dbReference>
<feature type="transmembrane region" description="Helical" evidence="6">
    <location>
        <begin position="35"/>
        <end position="57"/>
    </location>
</feature>
<dbReference type="InterPro" id="IPR050549">
    <property type="entry name" value="MFS_Trehalose_Transporter"/>
</dbReference>
<evidence type="ECO:0000256" key="6">
    <source>
        <dbReference type="SAM" id="Phobius"/>
    </source>
</evidence>
<evidence type="ECO:0000256" key="1">
    <source>
        <dbReference type="ARBA" id="ARBA00004141"/>
    </source>
</evidence>
<dbReference type="PROSITE" id="PS00216">
    <property type="entry name" value="SUGAR_TRANSPORT_1"/>
    <property type="match status" value="2"/>
</dbReference>
<keyword evidence="4 6" id="KW-0472">Membrane</keyword>
<feature type="transmembrane region" description="Helical" evidence="6">
    <location>
        <begin position="329"/>
        <end position="349"/>
    </location>
</feature>
<dbReference type="Gene3D" id="1.20.1250.20">
    <property type="entry name" value="MFS general substrate transporter like domains"/>
    <property type="match status" value="1"/>
</dbReference>
<dbReference type="InterPro" id="IPR005828">
    <property type="entry name" value="MFS_sugar_transport-like"/>
</dbReference>
<organism evidence="8 9">
    <name type="scientific">Staurois parvus</name>
    <dbReference type="NCBI Taxonomy" id="386267"/>
    <lineage>
        <taxon>Eukaryota</taxon>
        <taxon>Metazoa</taxon>
        <taxon>Chordata</taxon>
        <taxon>Craniata</taxon>
        <taxon>Vertebrata</taxon>
        <taxon>Euteleostomi</taxon>
        <taxon>Amphibia</taxon>
        <taxon>Batrachia</taxon>
        <taxon>Anura</taxon>
        <taxon>Neobatrachia</taxon>
        <taxon>Ranoidea</taxon>
        <taxon>Ranidae</taxon>
        <taxon>Staurois</taxon>
    </lineage>
</organism>
<evidence type="ECO:0000256" key="2">
    <source>
        <dbReference type="ARBA" id="ARBA00022692"/>
    </source>
</evidence>
<gene>
    <name evidence="8" type="ORF">SPARVUS_LOCUS1468417</name>
</gene>
<feature type="transmembrane region" description="Helical" evidence="6">
    <location>
        <begin position="266"/>
        <end position="288"/>
    </location>
</feature>
<evidence type="ECO:0000256" key="4">
    <source>
        <dbReference type="ARBA" id="ARBA00023136"/>
    </source>
</evidence>
<evidence type="ECO:0000259" key="7">
    <source>
        <dbReference type="PROSITE" id="PS50850"/>
    </source>
</evidence>
<feature type="transmembrane region" description="Helical" evidence="6">
    <location>
        <begin position="443"/>
        <end position="465"/>
    </location>
</feature>
<keyword evidence="3 6" id="KW-1133">Transmembrane helix</keyword>
<dbReference type="Pfam" id="PF00083">
    <property type="entry name" value="Sugar_tr"/>
    <property type="match status" value="1"/>
</dbReference>
<dbReference type="PANTHER" id="PTHR48021:SF18">
    <property type="entry name" value="SOLUTE CARRIER FAMILY 2, FACILITATED GLUCOSE TRANSPORTER MEMBER 8"/>
    <property type="match status" value="1"/>
</dbReference>
<sequence>MMDDEDFQPLLDPSPSPDIATQHSAYLRKVQNRNLYLATLAAVLGPLSFGFVLGYSSPAISDLKNAEDPRLILDKGAASWFGLCVTIGAAVGGLFGGWMVDRIGRKVTLIICSVPFVLGFTLIISAQNVWMLLGGRLLSGLASGITSLVVPVYISETSHPGVRGLLGSCVQLMVVSGIVGSYIAGMFLDWRWLAVLCSVPPVAMALFMIFMPETPRYLISQNQRAEALSALSFLRGQDVDHEWEYRQTEGSLKKADLWNPSIYKPFLIGIFLMFFQQFTGINAIMFYADMIFEEANFKNSSLASVIVGLIQVVFTAVAALIMDKAGRKILLIISGTIMAISAALFGVYFKIIEMHTQNSSSVLPVTAMPDSTGEQLAWLPLASMALFISGFAIGWGPIPWLVMSEIFPLRARGVASGVCVITNWGCAFLVTKEFQDMMDSLTSYGTFWLFAAFCAVNVLFTVLYIPETKGKSLEQIESHFQAGRGTTRFGSFSNTIQ</sequence>
<keyword evidence="2 6" id="KW-0812">Transmembrane</keyword>
<feature type="transmembrane region" description="Helical" evidence="6">
    <location>
        <begin position="77"/>
        <end position="100"/>
    </location>
</feature>
<dbReference type="SUPFAM" id="SSF103473">
    <property type="entry name" value="MFS general substrate transporter"/>
    <property type="match status" value="1"/>
</dbReference>
<dbReference type="InterPro" id="IPR005829">
    <property type="entry name" value="Sugar_transporter_CS"/>
</dbReference>
<feature type="transmembrane region" description="Helical" evidence="6">
    <location>
        <begin position="107"/>
        <end position="127"/>
    </location>
</feature>
<evidence type="ECO:0000313" key="8">
    <source>
        <dbReference type="EMBL" id="CAI9538664.1"/>
    </source>
</evidence>
<comment type="caution">
    <text evidence="8">The sequence shown here is derived from an EMBL/GenBank/DDBJ whole genome shotgun (WGS) entry which is preliminary data.</text>
</comment>
<reference evidence="8" key="1">
    <citation type="submission" date="2023-05" db="EMBL/GenBank/DDBJ databases">
        <authorList>
            <person name="Stuckert A."/>
        </authorList>
    </citation>
    <scope>NUCLEOTIDE SEQUENCE</scope>
</reference>
<comment type="subcellular location">
    <subcellularLocation>
        <location evidence="1">Membrane</location>
        <topology evidence="1">Multi-pass membrane protein</topology>
    </subcellularLocation>
</comment>
<dbReference type="EMBL" id="CATNWA010000956">
    <property type="protein sequence ID" value="CAI9538664.1"/>
    <property type="molecule type" value="Genomic_DNA"/>
</dbReference>
<name>A0ABN9AT56_9NEOB</name>
<dbReference type="InterPro" id="IPR036259">
    <property type="entry name" value="MFS_trans_sf"/>
</dbReference>
<evidence type="ECO:0000256" key="5">
    <source>
        <dbReference type="RuleBase" id="RU003346"/>
    </source>
</evidence>
<feature type="transmembrane region" description="Helical" evidence="6">
    <location>
        <begin position="165"/>
        <end position="184"/>
    </location>
</feature>
<dbReference type="Proteomes" id="UP001162483">
    <property type="component" value="Unassembled WGS sequence"/>
</dbReference>
<comment type="similarity">
    <text evidence="5">Belongs to the major facilitator superfamily. Sugar transporter (TC 2.A.1.1) family.</text>
</comment>
<feature type="transmembrane region" description="Helical" evidence="6">
    <location>
        <begin position="133"/>
        <end position="153"/>
    </location>
</feature>
<proteinExistence type="inferred from homology"/>
<keyword evidence="5" id="KW-0813">Transport</keyword>
<keyword evidence="9" id="KW-1185">Reference proteome</keyword>
<feature type="domain" description="Major facilitator superfamily (MFS) profile" evidence="7">
    <location>
        <begin position="34"/>
        <end position="469"/>
    </location>
</feature>
<feature type="transmembrane region" description="Helical" evidence="6">
    <location>
        <begin position="300"/>
        <end position="322"/>
    </location>
</feature>
<dbReference type="PANTHER" id="PTHR48021">
    <property type="match status" value="1"/>
</dbReference>
<evidence type="ECO:0000256" key="3">
    <source>
        <dbReference type="ARBA" id="ARBA00022989"/>
    </source>
</evidence>
<evidence type="ECO:0000313" key="9">
    <source>
        <dbReference type="Proteomes" id="UP001162483"/>
    </source>
</evidence>
<dbReference type="PRINTS" id="PR00171">
    <property type="entry name" value="SUGRTRNSPORT"/>
</dbReference>
<dbReference type="PROSITE" id="PS50850">
    <property type="entry name" value="MFS"/>
    <property type="match status" value="1"/>
</dbReference>
<accession>A0ABN9AT56</accession>
<feature type="transmembrane region" description="Helical" evidence="6">
    <location>
        <begin position="190"/>
        <end position="211"/>
    </location>
</feature>
<feature type="transmembrane region" description="Helical" evidence="6">
    <location>
        <begin position="414"/>
        <end position="431"/>
    </location>
</feature>
<dbReference type="PROSITE" id="PS00217">
    <property type="entry name" value="SUGAR_TRANSPORT_2"/>
    <property type="match status" value="1"/>
</dbReference>